<evidence type="ECO:0000256" key="5">
    <source>
        <dbReference type="PROSITE-ProRule" id="PRU00309"/>
    </source>
</evidence>
<evidence type="ECO:0000256" key="6">
    <source>
        <dbReference type="SAM" id="MobiDB-lite"/>
    </source>
</evidence>
<sequence>MGKRCAVAGCSNSTKTGHSVHLFPKVERQRVLWIRFVKLTRVDFSEPSKNSAICSAHFSDECYEVDRIKFKELFGLSTSKRLLPNSVPSIYPKRSADVLNEGFIAEPKKKLRTSAALQKRERVKILQELLYNPPNEETKNPPELIPTVPMLIDDENANPSLEPSADQESPVHVCNKSVPSLVSPEQDTPVCSNSVPSPVSPESDKPIYSINASKGCNSDSQETTHSKEIEKVNVTNSQKTADSQTATVSTQRRFRSARIQVHPKTKEKCTQADFQPRYRSMAIQCDLIPTPHQPQPADNTTERVQQHANDIEHIIPDDPVISDDPEDLPYEPSLSDSSDSGGSDDSHNELETGLQEKKYIVSEDQLMDLFKICRKCCGCAIATISQIVGTLIKVEVKCELCSDSYVWHSQSFFGSVPTGNLAVSSAILFSGALPTKVLRFMNFMNIATISNQTFFNHQRHFLYPAVVRFWKHQQTQHVARYRDGRESLVIGGDGRADTPGHSAKYGSYSMVDLNQGVVIDVQLVQSNEVKSSNAMEKEGLIRALKWIDDNNLSVKTLVTDQHLQIVKYVREKEPHIKHYFDVWHVAKGLKKKMVKLSKETDCAKVGEWIKSITNHIYWVAASTPAGDGEEMVSKWLSVANHVQNIHTGHSDTFPSCKHRRLVGRDRKKKWLKPGSKACVKLEELLTATRLKTSVRKLSPIHQTSDVEAFHSTINHFAPKMIGFSFHGMNCRLLLAALHFNENSGRPQAMTEDGVARYNILFPKYKSGGYITREKKINQSFRYINTLMKSVGKIVEGTNMRQSPKVPMQAPRPLCAEYIHPLKTDAILEMQSRFRKPEM</sequence>
<protein>
    <recommendedName>
        <fullName evidence="7">THAP-type domain-containing protein</fullName>
    </recommendedName>
</protein>
<dbReference type="GO" id="GO:0008270">
    <property type="term" value="F:zinc ion binding"/>
    <property type="evidence" value="ECO:0007669"/>
    <property type="project" value="UniProtKB-KW"/>
</dbReference>
<evidence type="ECO:0000256" key="1">
    <source>
        <dbReference type="ARBA" id="ARBA00022723"/>
    </source>
</evidence>
<evidence type="ECO:0000256" key="3">
    <source>
        <dbReference type="ARBA" id="ARBA00022833"/>
    </source>
</evidence>
<evidence type="ECO:0000256" key="2">
    <source>
        <dbReference type="ARBA" id="ARBA00022771"/>
    </source>
</evidence>
<dbReference type="InterPro" id="IPR038441">
    <property type="entry name" value="THAP_Znf_sf"/>
</dbReference>
<accession>A0A6J8A0I8</accession>
<dbReference type="Proteomes" id="UP000507470">
    <property type="component" value="Unassembled WGS sequence"/>
</dbReference>
<keyword evidence="1" id="KW-0479">Metal-binding</keyword>
<feature type="compositionally biased region" description="Acidic residues" evidence="6">
    <location>
        <begin position="320"/>
        <end position="329"/>
    </location>
</feature>
<evidence type="ECO:0000259" key="7">
    <source>
        <dbReference type="PROSITE" id="PS50950"/>
    </source>
</evidence>
<dbReference type="Gene3D" id="6.20.210.20">
    <property type="entry name" value="THAP domain"/>
    <property type="match status" value="1"/>
</dbReference>
<dbReference type="PANTHER" id="PTHR31751">
    <property type="entry name" value="SI:CH211-108C17.2-RELATED-RELATED"/>
    <property type="match status" value="1"/>
</dbReference>
<reference evidence="8 9" key="1">
    <citation type="submission" date="2020-06" db="EMBL/GenBank/DDBJ databases">
        <authorList>
            <person name="Li R."/>
            <person name="Bekaert M."/>
        </authorList>
    </citation>
    <scope>NUCLEOTIDE SEQUENCE [LARGE SCALE GENOMIC DNA]</scope>
    <source>
        <strain evidence="9">wild</strain>
    </source>
</reference>
<dbReference type="Pfam" id="PF05485">
    <property type="entry name" value="THAP"/>
    <property type="match status" value="1"/>
</dbReference>
<feature type="compositionally biased region" description="Polar residues" evidence="6">
    <location>
        <begin position="177"/>
        <end position="186"/>
    </location>
</feature>
<dbReference type="SUPFAM" id="SSF57716">
    <property type="entry name" value="Glucocorticoid receptor-like (DNA-binding domain)"/>
    <property type="match status" value="1"/>
</dbReference>
<feature type="compositionally biased region" description="Polar residues" evidence="6">
    <location>
        <begin position="210"/>
        <end position="221"/>
    </location>
</feature>
<keyword evidence="2 5" id="KW-0863">Zinc-finger</keyword>
<dbReference type="SMART" id="SM00692">
    <property type="entry name" value="DM3"/>
    <property type="match status" value="1"/>
</dbReference>
<organism evidence="8 9">
    <name type="scientific">Mytilus coruscus</name>
    <name type="common">Sea mussel</name>
    <dbReference type="NCBI Taxonomy" id="42192"/>
    <lineage>
        <taxon>Eukaryota</taxon>
        <taxon>Metazoa</taxon>
        <taxon>Spiralia</taxon>
        <taxon>Lophotrochozoa</taxon>
        <taxon>Mollusca</taxon>
        <taxon>Bivalvia</taxon>
        <taxon>Autobranchia</taxon>
        <taxon>Pteriomorphia</taxon>
        <taxon>Mytilida</taxon>
        <taxon>Mytiloidea</taxon>
        <taxon>Mytilidae</taxon>
        <taxon>Mytilinae</taxon>
        <taxon>Mytilus</taxon>
    </lineage>
</organism>
<dbReference type="InterPro" id="IPR006612">
    <property type="entry name" value="THAP_Znf"/>
</dbReference>
<dbReference type="OrthoDB" id="10015739at2759"/>
<dbReference type="EMBL" id="CACVKT020000425">
    <property type="protein sequence ID" value="CAC5359023.1"/>
    <property type="molecule type" value="Genomic_DNA"/>
</dbReference>
<evidence type="ECO:0000256" key="4">
    <source>
        <dbReference type="ARBA" id="ARBA00023125"/>
    </source>
</evidence>
<feature type="region of interest" description="Disordered" evidence="6">
    <location>
        <begin position="313"/>
        <end position="350"/>
    </location>
</feature>
<name>A0A6J8A0I8_MYTCO</name>
<feature type="region of interest" description="Disordered" evidence="6">
    <location>
        <begin position="153"/>
        <end position="226"/>
    </location>
</feature>
<proteinExistence type="predicted"/>
<dbReference type="AlphaFoldDB" id="A0A6J8A0I8"/>
<dbReference type="GO" id="GO:0003677">
    <property type="term" value="F:DNA binding"/>
    <property type="evidence" value="ECO:0007669"/>
    <property type="project" value="UniProtKB-UniRule"/>
</dbReference>
<keyword evidence="4 5" id="KW-0238">DNA-binding</keyword>
<keyword evidence="9" id="KW-1185">Reference proteome</keyword>
<keyword evidence="3" id="KW-0862">Zinc</keyword>
<evidence type="ECO:0000313" key="8">
    <source>
        <dbReference type="EMBL" id="CAC5359023.1"/>
    </source>
</evidence>
<evidence type="ECO:0000313" key="9">
    <source>
        <dbReference type="Proteomes" id="UP000507470"/>
    </source>
</evidence>
<feature type="domain" description="THAP-type" evidence="7">
    <location>
        <begin position="1"/>
        <end position="91"/>
    </location>
</feature>
<feature type="compositionally biased region" description="Low complexity" evidence="6">
    <location>
        <begin position="189"/>
        <end position="201"/>
    </location>
</feature>
<gene>
    <name evidence="8" type="ORF">MCOR_2048</name>
</gene>
<dbReference type="PANTHER" id="PTHR31751:SF42">
    <property type="entry name" value="PROTEIN CBG10204"/>
    <property type="match status" value="1"/>
</dbReference>
<dbReference type="SMART" id="SM00980">
    <property type="entry name" value="THAP"/>
    <property type="match status" value="1"/>
</dbReference>
<dbReference type="PROSITE" id="PS50950">
    <property type="entry name" value="ZF_THAP"/>
    <property type="match status" value="1"/>
</dbReference>